<dbReference type="eggNOG" id="COG4235">
    <property type="taxonomic scope" value="Bacteria"/>
</dbReference>
<evidence type="ECO:0000256" key="2">
    <source>
        <dbReference type="ARBA" id="ARBA00022737"/>
    </source>
</evidence>
<keyword evidence="3" id="KW-0201">Cytochrome c-type biogenesis</keyword>
<name>Q07QA8_RHOP5</name>
<dbReference type="PANTHER" id="PTHR47870">
    <property type="entry name" value="CYTOCHROME C-TYPE BIOGENESIS PROTEIN CCMH"/>
    <property type="match status" value="1"/>
</dbReference>
<evidence type="ECO:0000256" key="1">
    <source>
        <dbReference type="ARBA" id="ARBA00004196"/>
    </source>
</evidence>
<keyword evidence="2" id="KW-0677">Repeat</keyword>
<dbReference type="SUPFAM" id="SSF48452">
    <property type="entry name" value="TPR-like"/>
    <property type="match status" value="1"/>
</dbReference>
<dbReference type="InterPro" id="IPR056413">
    <property type="entry name" value="TPR_CcmH_CycH"/>
</dbReference>
<dbReference type="InterPro" id="IPR017560">
    <property type="entry name" value="Cyt_c_biogenesis_CcmI"/>
</dbReference>
<dbReference type="AlphaFoldDB" id="Q07QA8"/>
<keyword evidence="5" id="KW-0472">Membrane</keyword>
<dbReference type="KEGG" id="rpe:RPE_1932"/>
<evidence type="ECO:0000313" key="7">
    <source>
        <dbReference type="EMBL" id="ABJ05876.1"/>
    </source>
</evidence>
<dbReference type="NCBIfam" id="TIGR03142">
    <property type="entry name" value="cytochro_ccmI"/>
    <property type="match status" value="1"/>
</dbReference>
<dbReference type="Gene3D" id="1.25.40.10">
    <property type="entry name" value="Tetratricopeptide repeat domain"/>
    <property type="match status" value="2"/>
</dbReference>
<dbReference type="GO" id="GO:0005886">
    <property type="term" value="C:plasma membrane"/>
    <property type="evidence" value="ECO:0007669"/>
    <property type="project" value="TreeGrafter"/>
</dbReference>
<dbReference type="GO" id="GO:0030313">
    <property type="term" value="C:cell envelope"/>
    <property type="evidence" value="ECO:0007669"/>
    <property type="project" value="UniProtKB-SubCell"/>
</dbReference>
<sequence length="368" mass="39288">MTLWFVFAMMTAAAIFAVVWPLGRGKRAQREGTEATVYKDQLAEVERDVAVGLIGPSEAEAAKVEIGRRLLSAADEAQQAAPTAPRPGWRRAVAVVALIGLPVLAVSLYLPLGSPQLPDFPLAERSRTPSATEPLENLIAKVEAHLEKNPTDARGWTVLAPVLVRLGRYDDAARAYRNILTYGTESAERHSDLGEALTNAAGGVITADAKAAFERALVLDAGEVKARYFTGLAAEQDGRSTDAASIWRAMLEKAPADVPWRPMVQAALARVTGQPAPGPSSEAIAASKDMSEAERTAMIQGMVDRLAARLKQNSDDVEGWLRLARAYMVMGDRDKANGVLTEARQALGGNAERLQQLDAGSKNLGLGG</sequence>
<evidence type="ECO:0000256" key="5">
    <source>
        <dbReference type="SAM" id="Phobius"/>
    </source>
</evidence>
<dbReference type="InterPro" id="IPR051263">
    <property type="entry name" value="C-type_cytochrome_biogenesis"/>
</dbReference>
<dbReference type="Pfam" id="PF23914">
    <property type="entry name" value="TPR_CcmH_CycH"/>
    <property type="match status" value="1"/>
</dbReference>
<proteinExistence type="predicted"/>
<reference evidence="7" key="1">
    <citation type="submission" date="2006-09" db="EMBL/GenBank/DDBJ databases">
        <title>Complete sequence of Rhodopseudomonas palustris BisA53.</title>
        <authorList>
            <consortium name="US DOE Joint Genome Institute"/>
            <person name="Copeland A."/>
            <person name="Lucas S."/>
            <person name="Lapidus A."/>
            <person name="Barry K."/>
            <person name="Detter J.C."/>
            <person name="Glavina del Rio T."/>
            <person name="Hammon N."/>
            <person name="Israni S."/>
            <person name="Dalin E."/>
            <person name="Tice H."/>
            <person name="Pitluck S."/>
            <person name="Chain P."/>
            <person name="Malfatti S."/>
            <person name="Shin M."/>
            <person name="Vergez L."/>
            <person name="Schmutz J."/>
            <person name="Larimer F."/>
            <person name="Land M."/>
            <person name="Hauser L."/>
            <person name="Pelletier D.A."/>
            <person name="Kyrpides N."/>
            <person name="Kim E."/>
            <person name="Harwood C.S."/>
            <person name="Oda Y."/>
            <person name="Richardson P."/>
        </authorList>
    </citation>
    <scope>NUCLEOTIDE SEQUENCE [LARGE SCALE GENOMIC DNA]</scope>
    <source>
        <strain evidence="7">BisA53</strain>
    </source>
</reference>
<keyword evidence="4" id="KW-0802">TPR repeat</keyword>
<evidence type="ECO:0000259" key="6">
    <source>
        <dbReference type="Pfam" id="PF23914"/>
    </source>
</evidence>
<dbReference type="HOGENOM" id="CLU_036074_4_1_5"/>
<feature type="domain" description="Cytochrome c-type biogenesis protein H TPR" evidence="6">
    <location>
        <begin position="125"/>
        <end position="257"/>
    </location>
</feature>
<gene>
    <name evidence="7" type="ordered locus">RPE_1932</name>
</gene>
<accession>Q07QA8</accession>
<keyword evidence="5" id="KW-0812">Transmembrane</keyword>
<comment type="subcellular location">
    <subcellularLocation>
        <location evidence="1">Cell envelope</location>
    </subcellularLocation>
</comment>
<feature type="transmembrane region" description="Helical" evidence="5">
    <location>
        <begin position="92"/>
        <end position="112"/>
    </location>
</feature>
<dbReference type="STRING" id="316055.RPE_1932"/>
<dbReference type="InterPro" id="IPR011990">
    <property type="entry name" value="TPR-like_helical_dom_sf"/>
</dbReference>
<feature type="transmembrane region" description="Helical" evidence="5">
    <location>
        <begin position="6"/>
        <end position="23"/>
    </location>
</feature>
<dbReference type="PANTHER" id="PTHR47870:SF4">
    <property type="entry name" value="CYTOCHROME C-TYPE BIOGENESIS PROTEIN CYCH"/>
    <property type="match status" value="1"/>
</dbReference>
<dbReference type="EMBL" id="CP000463">
    <property type="protein sequence ID" value="ABJ05876.1"/>
    <property type="molecule type" value="Genomic_DNA"/>
</dbReference>
<keyword evidence="5" id="KW-1133">Transmembrane helix</keyword>
<dbReference type="GO" id="GO:0017004">
    <property type="term" value="P:cytochrome complex assembly"/>
    <property type="evidence" value="ECO:0007669"/>
    <property type="project" value="UniProtKB-KW"/>
</dbReference>
<evidence type="ECO:0000256" key="4">
    <source>
        <dbReference type="ARBA" id="ARBA00022803"/>
    </source>
</evidence>
<evidence type="ECO:0000256" key="3">
    <source>
        <dbReference type="ARBA" id="ARBA00022748"/>
    </source>
</evidence>
<organism evidence="7">
    <name type="scientific">Rhodopseudomonas palustris (strain BisA53)</name>
    <dbReference type="NCBI Taxonomy" id="316055"/>
    <lineage>
        <taxon>Bacteria</taxon>
        <taxon>Pseudomonadati</taxon>
        <taxon>Pseudomonadota</taxon>
        <taxon>Alphaproteobacteria</taxon>
        <taxon>Hyphomicrobiales</taxon>
        <taxon>Nitrobacteraceae</taxon>
        <taxon>Rhodopseudomonas</taxon>
    </lineage>
</organism>
<dbReference type="OrthoDB" id="9815847at2"/>
<protein>
    <submittedName>
        <fullName evidence="7">Tetratricopeptide TPR_2</fullName>
    </submittedName>
</protein>